<reference evidence="5" key="1">
    <citation type="submission" date="2014-11" db="EMBL/GenBank/DDBJ databases">
        <authorList>
            <person name="Otto D Thomas"/>
            <person name="Naeem Raeece"/>
        </authorList>
    </citation>
    <scope>NUCLEOTIDE SEQUENCE</scope>
</reference>
<organism evidence="5">
    <name type="scientific">Chromera velia CCMP2878</name>
    <dbReference type="NCBI Taxonomy" id="1169474"/>
    <lineage>
        <taxon>Eukaryota</taxon>
        <taxon>Sar</taxon>
        <taxon>Alveolata</taxon>
        <taxon>Colpodellida</taxon>
        <taxon>Chromeraceae</taxon>
        <taxon>Chromera</taxon>
    </lineage>
</organism>
<feature type="region of interest" description="Disordered" evidence="4">
    <location>
        <begin position="247"/>
        <end position="274"/>
    </location>
</feature>
<dbReference type="CDD" id="cd00063">
    <property type="entry name" value="FN3"/>
    <property type="match status" value="1"/>
</dbReference>
<dbReference type="InterPro" id="IPR003961">
    <property type="entry name" value="FN3_dom"/>
</dbReference>
<dbReference type="InterPro" id="IPR013783">
    <property type="entry name" value="Ig-like_fold"/>
</dbReference>
<feature type="region of interest" description="Disordered" evidence="4">
    <location>
        <begin position="1"/>
        <end position="39"/>
    </location>
</feature>
<proteinExistence type="predicted"/>
<dbReference type="InterPro" id="IPR036770">
    <property type="entry name" value="Ankyrin_rpt-contain_sf"/>
</dbReference>
<feature type="compositionally biased region" description="Basic and acidic residues" evidence="4">
    <location>
        <begin position="380"/>
        <end position="392"/>
    </location>
</feature>
<feature type="compositionally biased region" description="Basic and acidic residues" evidence="4">
    <location>
        <begin position="1"/>
        <end position="11"/>
    </location>
</feature>
<feature type="repeat" description="ANK" evidence="3">
    <location>
        <begin position="575"/>
        <end position="597"/>
    </location>
</feature>
<accession>A0A0G4I409</accession>
<dbReference type="Gene3D" id="2.60.40.10">
    <property type="entry name" value="Immunoglobulins"/>
    <property type="match status" value="1"/>
</dbReference>
<evidence type="ECO:0000256" key="1">
    <source>
        <dbReference type="ARBA" id="ARBA00022737"/>
    </source>
</evidence>
<feature type="compositionally biased region" description="Basic and acidic residues" evidence="4">
    <location>
        <begin position="841"/>
        <end position="853"/>
    </location>
</feature>
<dbReference type="SMART" id="SM00248">
    <property type="entry name" value="ANK"/>
    <property type="match status" value="9"/>
</dbReference>
<feature type="repeat" description="ANK" evidence="3">
    <location>
        <begin position="718"/>
        <end position="750"/>
    </location>
</feature>
<evidence type="ECO:0000256" key="4">
    <source>
        <dbReference type="SAM" id="MobiDB-lite"/>
    </source>
</evidence>
<feature type="repeat" description="ANK" evidence="3">
    <location>
        <begin position="442"/>
        <end position="474"/>
    </location>
</feature>
<feature type="repeat" description="ANK" evidence="3">
    <location>
        <begin position="475"/>
        <end position="507"/>
    </location>
</feature>
<feature type="compositionally biased region" description="Basic and acidic residues" evidence="4">
    <location>
        <begin position="1045"/>
        <end position="1062"/>
    </location>
</feature>
<dbReference type="AlphaFoldDB" id="A0A0G4I409"/>
<dbReference type="Gene3D" id="1.25.40.20">
    <property type="entry name" value="Ankyrin repeat-containing domain"/>
    <property type="match status" value="3"/>
</dbReference>
<dbReference type="VEuPathDB" id="CryptoDB:Cvel_10763"/>
<dbReference type="PANTHER" id="PTHR24198:SF165">
    <property type="entry name" value="ANKYRIN REPEAT-CONTAINING PROTEIN-RELATED"/>
    <property type="match status" value="1"/>
</dbReference>
<evidence type="ECO:0000256" key="3">
    <source>
        <dbReference type="PROSITE-ProRule" id="PRU00023"/>
    </source>
</evidence>
<feature type="region of interest" description="Disordered" evidence="4">
    <location>
        <begin position="316"/>
        <end position="406"/>
    </location>
</feature>
<keyword evidence="1" id="KW-0677">Repeat</keyword>
<evidence type="ECO:0000313" key="5">
    <source>
        <dbReference type="EMBL" id="CEM51651.1"/>
    </source>
</evidence>
<feature type="repeat" description="ANK" evidence="3">
    <location>
        <begin position="608"/>
        <end position="640"/>
    </location>
</feature>
<gene>
    <name evidence="5" type="ORF">Cvel_10763</name>
</gene>
<dbReference type="SUPFAM" id="SSF49265">
    <property type="entry name" value="Fibronectin type III"/>
    <property type="match status" value="1"/>
</dbReference>
<dbReference type="PROSITE" id="PS50088">
    <property type="entry name" value="ANK_REPEAT"/>
    <property type="match status" value="7"/>
</dbReference>
<dbReference type="PRINTS" id="PR01415">
    <property type="entry name" value="ANKYRIN"/>
</dbReference>
<sequence>MTYPHEVKQKEQLPLPGGRHRGGPGVHPHSRAGSVTDRPFRVLNPAAFVQGGFGTVNRRARKPPHQDWIPLTKEEAQKRAAALLAAKALERERRKDETDSETSDLLPLHPHTSRDSPFQRNESPPPLEKTLLTPGETQSKAVSETSPEPEASTEKRASTASETAGATGVGKRASLASDATGGGATGKRMSTASVATGADGQPPPLTDVHRTSSVGSGYAIFPSPKQPSARVRRMSEYASGVMNSLREELLAPPGSPPPGALKPPSRASASRTSIVADGAIAGSLTIADQIRQQRTQMAELSQERSAEYERVLAEAHLDKPSSKGSSSQGSKRQPGAGGKLPHVPRLPLPQTKPEETETGGEREKTKNLKPPSSKDAPLPPKEKEKEKERQKETPATGVSAGLSDEDNQLTTKLHDLAALGVVEEVATLLAQPGVNVNALDKQGKSPLHLACESGTLSQAETLLNAGANREAVDLRGFTPLVAAVERANLEALRLLAASGANLEHRTPGGLSALHHAAHKDRLDCVATLVAFKMPLDIRDDHSFTPLHIAVQRGHPEAVAVVTGVGANVEDVDAQFGRTPLHLAAISGNLEVLDILFQAKCFRSPLDKDGLTPLHYTVNLDHPSFCESLCRHGANKEQKSGLMKETALALAVRKNRASMVKLLINLGCDPLATSEGGDNLFHICADHDLEQMIEDLGTCLDQHHPTVGPKRLAKIPNDNGELPIHRAAWHGHTGICSLLRELDSPVDTEDKFGRTPLMMAVSNGKEDAALELLSLGANPGRLDEFGVEDAFATRSHVWTPVYCRGNETSRSSCQRKGTLPDLKMCQPPALALRLECVKMPLKQEEDDKSGGGKEDDGDPETLGGRGQTEENEEARTEEGILNLSDAGSADLENLLFGLRSEETAIVDLFSHPPDGETLMSLEIEVNANTVSGDAEVRFEGLEPDCKYAFRLVARNAGGESQGSPVVARTAQEHSDSGGPSARPSLAAVEFPEAPEEGAQGDTEADSASLDGQGNKVSSGGPGVGENLPEEEKEKGDQLGSSVERNASVEKRPSEKHVRLAEGT</sequence>
<feature type="repeat" description="ANK" evidence="3">
    <location>
        <begin position="541"/>
        <end position="573"/>
    </location>
</feature>
<name>A0A0G4I409_9ALVE</name>
<protein>
    <submittedName>
        <fullName evidence="5">Uncharacterized protein</fullName>
    </submittedName>
</protein>
<feature type="repeat" description="ANK" evidence="3">
    <location>
        <begin position="751"/>
        <end position="783"/>
    </location>
</feature>
<evidence type="ECO:0000256" key="2">
    <source>
        <dbReference type="ARBA" id="ARBA00023043"/>
    </source>
</evidence>
<dbReference type="InterPro" id="IPR036116">
    <property type="entry name" value="FN3_sf"/>
</dbReference>
<dbReference type="PANTHER" id="PTHR24198">
    <property type="entry name" value="ANKYRIN REPEAT AND PROTEIN KINASE DOMAIN-CONTAINING PROTEIN"/>
    <property type="match status" value="1"/>
</dbReference>
<dbReference type="Pfam" id="PF13637">
    <property type="entry name" value="Ank_4"/>
    <property type="match status" value="1"/>
</dbReference>
<keyword evidence="2 3" id="KW-0040">ANK repeat</keyword>
<dbReference type="SUPFAM" id="SSF48403">
    <property type="entry name" value="Ankyrin repeat"/>
    <property type="match status" value="2"/>
</dbReference>
<feature type="compositionally biased region" description="Low complexity" evidence="4">
    <location>
        <begin position="322"/>
        <end position="334"/>
    </location>
</feature>
<feature type="region of interest" description="Disordered" evidence="4">
    <location>
        <begin position="956"/>
        <end position="1062"/>
    </location>
</feature>
<dbReference type="Pfam" id="PF12796">
    <property type="entry name" value="Ank_2"/>
    <property type="match status" value="3"/>
</dbReference>
<feature type="compositionally biased region" description="Basic and acidic residues" evidence="4">
    <location>
        <begin position="352"/>
        <end position="366"/>
    </location>
</feature>
<dbReference type="PROSITE" id="PS50297">
    <property type="entry name" value="ANK_REP_REGION"/>
    <property type="match status" value="5"/>
</dbReference>
<feature type="region of interest" description="Disordered" evidence="4">
    <location>
        <begin position="89"/>
        <end position="235"/>
    </location>
</feature>
<dbReference type="InterPro" id="IPR002110">
    <property type="entry name" value="Ankyrin_rpt"/>
</dbReference>
<dbReference type="EMBL" id="CDMZ01005011">
    <property type="protein sequence ID" value="CEM51651.1"/>
    <property type="molecule type" value="Genomic_DNA"/>
</dbReference>
<dbReference type="Pfam" id="PF00023">
    <property type="entry name" value="Ank"/>
    <property type="match status" value="1"/>
</dbReference>
<feature type="region of interest" description="Disordered" evidence="4">
    <location>
        <begin position="841"/>
        <end position="883"/>
    </location>
</feature>